<evidence type="ECO:0000256" key="3">
    <source>
        <dbReference type="ARBA" id="ARBA00023136"/>
    </source>
</evidence>
<sequence length="438" mass="45406">MKKKLTGIAALAAVGIALAGCATGGVPTGGSDAVALDPDAKLDGEITVWSWDVGAVALERLAADFEKAHEGTTVKVVDVGYDNAYDKMSVGFQAGTGLPDVVTIETDAAPGYITQFPKGMLDLNPILGGDEVDFDPFKWSAGSDADGSLRIAPWDSGTVALYYRTDIVEQAGVDIEAATTWDDLIAAGKVIKEKTGHTLLSTDLSAGGGFQMLLQQLGQGLFDEAGEITLDSPEAVRVLTMLQEMNQAGLIKNVTGWDGRVTSAKDGDSAVTADAVWWIGTLQGDAPELSGKYAVLPLPVFDEGGARTSNNGGSGLAVPAQAKNPQLAAAFVDFVLADADNQVSMMTNEGLFPSYLPALQSDYFSKPVEYFGGQPVYETFAELTAQIPPIVYTSDSAEASDIVANAVAAAVLNGADPATVLADAAAQLATSTGREVAK</sequence>
<evidence type="ECO:0000313" key="7">
    <source>
        <dbReference type="EMBL" id="EQM85730.1"/>
    </source>
</evidence>
<evidence type="ECO:0000256" key="1">
    <source>
        <dbReference type="ARBA" id="ARBA00022475"/>
    </source>
</evidence>
<dbReference type="SUPFAM" id="SSF53850">
    <property type="entry name" value="Periplasmic binding protein-like II"/>
    <property type="match status" value="1"/>
</dbReference>
<feature type="signal peptide" evidence="6">
    <location>
        <begin position="1"/>
        <end position="19"/>
    </location>
</feature>
<evidence type="ECO:0000256" key="2">
    <source>
        <dbReference type="ARBA" id="ARBA00022729"/>
    </source>
</evidence>
<keyword evidence="5" id="KW-0449">Lipoprotein</keyword>
<organism evidence="7 8">
    <name type="scientific">Microbacterium maritypicum MF109</name>
    <dbReference type="NCBI Taxonomy" id="1333857"/>
    <lineage>
        <taxon>Bacteria</taxon>
        <taxon>Bacillati</taxon>
        <taxon>Actinomycetota</taxon>
        <taxon>Actinomycetes</taxon>
        <taxon>Micrococcales</taxon>
        <taxon>Microbacteriaceae</taxon>
        <taxon>Microbacterium</taxon>
    </lineage>
</organism>
<dbReference type="AlphaFoldDB" id="T5L577"/>
<dbReference type="PANTHER" id="PTHR43649:SF33">
    <property type="entry name" value="POLYGALACTURONAN_RHAMNOGALACTURONAN-BINDING PROTEIN YTCQ"/>
    <property type="match status" value="1"/>
</dbReference>
<dbReference type="PANTHER" id="PTHR43649">
    <property type="entry name" value="ARABINOSE-BINDING PROTEIN-RELATED"/>
    <property type="match status" value="1"/>
</dbReference>
<feature type="chain" id="PRO_5038987410" description="ABC transporter substrate-binding protein" evidence="6">
    <location>
        <begin position="20"/>
        <end position="438"/>
    </location>
</feature>
<dbReference type="Pfam" id="PF01547">
    <property type="entry name" value="SBP_bac_1"/>
    <property type="match status" value="1"/>
</dbReference>
<dbReference type="InterPro" id="IPR006059">
    <property type="entry name" value="SBP"/>
</dbReference>
<evidence type="ECO:0000313" key="8">
    <source>
        <dbReference type="Proteomes" id="UP000016033"/>
    </source>
</evidence>
<comment type="caution">
    <text evidence="7">The sequence shown here is derived from an EMBL/GenBank/DDBJ whole genome shotgun (WGS) entry which is preliminary data.</text>
</comment>
<keyword evidence="1" id="KW-1003">Cell membrane</keyword>
<dbReference type="PATRIC" id="fig|1333857.3.peg.400"/>
<proteinExistence type="predicted"/>
<dbReference type="InterPro" id="IPR050490">
    <property type="entry name" value="Bact_solute-bd_prot1"/>
</dbReference>
<name>T5L577_MICMQ</name>
<dbReference type="Proteomes" id="UP000016033">
    <property type="component" value="Unassembled WGS sequence"/>
</dbReference>
<keyword evidence="2 6" id="KW-0732">Signal</keyword>
<evidence type="ECO:0008006" key="9">
    <source>
        <dbReference type="Google" id="ProtNLM"/>
    </source>
</evidence>
<evidence type="ECO:0000256" key="4">
    <source>
        <dbReference type="ARBA" id="ARBA00023139"/>
    </source>
</evidence>
<dbReference type="PROSITE" id="PS51257">
    <property type="entry name" value="PROKAR_LIPOPROTEIN"/>
    <property type="match status" value="1"/>
</dbReference>
<evidence type="ECO:0000256" key="6">
    <source>
        <dbReference type="SAM" id="SignalP"/>
    </source>
</evidence>
<accession>T5L577</accession>
<dbReference type="Gene3D" id="3.40.190.10">
    <property type="entry name" value="Periplasmic binding protein-like II"/>
    <property type="match status" value="1"/>
</dbReference>
<protein>
    <recommendedName>
        <fullName evidence="9">ABC transporter substrate-binding protein</fullName>
    </recommendedName>
</protein>
<evidence type="ECO:0000256" key="5">
    <source>
        <dbReference type="ARBA" id="ARBA00023288"/>
    </source>
</evidence>
<keyword evidence="4" id="KW-0564">Palmitate</keyword>
<dbReference type="EMBL" id="ATAO01000024">
    <property type="protein sequence ID" value="EQM85730.1"/>
    <property type="molecule type" value="Genomic_DNA"/>
</dbReference>
<gene>
    <name evidence="7" type="ORF">L687_10900</name>
</gene>
<keyword evidence="3" id="KW-0472">Membrane</keyword>
<reference evidence="7 8" key="1">
    <citation type="journal article" date="2013" name="Genome Announc.">
        <title>Whole-genome sequences of five oyster-associated bacteria show potential for crude oil hydrocarbon degradation.</title>
        <authorList>
            <person name="Chauhan A."/>
            <person name="Green S."/>
            <person name="Pathak A."/>
            <person name="Thomas J."/>
            <person name="Venkatramanan R."/>
        </authorList>
    </citation>
    <scope>NUCLEOTIDE SEQUENCE [LARGE SCALE GENOMIC DNA]</scope>
    <source>
        <strain evidence="7 8">MF109</strain>
    </source>
</reference>
<dbReference type="CDD" id="cd13585">
    <property type="entry name" value="PBP2_TMBP_like"/>
    <property type="match status" value="1"/>
</dbReference>
<dbReference type="RefSeq" id="WP_021198388.1">
    <property type="nucleotide sequence ID" value="NZ_ATAO01000024.1"/>
</dbReference>